<dbReference type="RefSeq" id="WP_110528970.1">
    <property type="nucleotide sequence ID" value="NZ_QKOE01000022.1"/>
</dbReference>
<feature type="transmembrane region" description="Helical" evidence="5">
    <location>
        <begin position="104"/>
        <end position="122"/>
    </location>
</feature>
<dbReference type="GO" id="GO:0016020">
    <property type="term" value="C:membrane"/>
    <property type="evidence" value="ECO:0007669"/>
    <property type="project" value="UniProtKB-SubCell"/>
</dbReference>
<feature type="transmembrane region" description="Helical" evidence="5">
    <location>
        <begin position="143"/>
        <end position="163"/>
    </location>
</feature>
<reference evidence="7 8" key="1">
    <citation type="submission" date="2018-06" db="EMBL/GenBank/DDBJ databases">
        <title>Azoarcus communis strain SWub3 genome.</title>
        <authorList>
            <person name="Zorraquino Salvo V."/>
            <person name="Toubiana D."/>
            <person name="Blumwald E."/>
        </authorList>
    </citation>
    <scope>NUCLEOTIDE SEQUENCE [LARGE SCALE GENOMIC DNA]</scope>
    <source>
        <strain evidence="7 8">SWub3</strain>
    </source>
</reference>
<dbReference type="InterPro" id="IPR050307">
    <property type="entry name" value="Sterol_Desaturase_Related"/>
</dbReference>
<name>A0A323UP89_9RHOO</name>
<dbReference type="EMBL" id="QKOE01000022">
    <property type="protein sequence ID" value="PZA14782.1"/>
    <property type="molecule type" value="Genomic_DNA"/>
</dbReference>
<feature type="domain" description="Fatty acid hydroxylase" evidence="6">
    <location>
        <begin position="105"/>
        <end position="235"/>
    </location>
</feature>
<keyword evidence="4 5" id="KW-0472">Membrane</keyword>
<evidence type="ECO:0000313" key="8">
    <source>
        <dbReference type="Proteomes" id="UP000248259"/>
    </source>
</evidence>
<dbReference type="GO" id="GO:0016491">
    <property type="term" value="F:oxidoreductase activity"/>
    <property type="evidence" value="ECO:0007669"/>
    <property type="project" value="InterPro"/>
</dbReference>
<comment type="caution">
    <text evidence="7">The sequence shown here is derived from an EMBL/GenBank/DDBJ whole genome shotgun (WGS) entry which is preliminary data.</text>
</comment>
<dbReference type="OrthoDB" id="9770329at2"/>
<sequence length="262" mass="30294">MQAFLLESRWYEIILGGWLFFGFIYLSFGALTWLLTRHVLPRLGHGGRLDPRPVPQGQLRRELLLSASSVLLFGAGMVFPWGLLQLGWARLAVDPPGWRIVLEILALVIWNEIHFYANHWLLHTRWLRRFHLPHHRSIVTTPWATYSFHPVEAAMLGNIILLPMVVHDFSFAALLAAPLFSLLFNCIGHSNYDFLPDAHHDRWWLNGARRHHLHHACFHGNYGFMFPFMDRLFGTALPPQAAAERIARDLARTPDRRGRHVA</sequence>
<feature type="transmembrane region" description="Helical" evidence="5">
    <location>
        <begin position="13"/>
        <end position="35"/>
    </location>
</feature>
<dbReference type="GO" id="GO:0008610">
    <property type="term" value="P:lipid biosynthetic process"/>
    <property type="evidence" value="ECO:0007669"/>
    <property type="project" value="InterPro"/>
</dbReference>
<dbReference type="GO" id="GO:0005506">
    <property type="term" value="F:iron ion binding"/>
    <property type="evidence" value="ECO:0007669"/>
    <property type="project" value="InterPro"/>
</dbReference>
<proteinExistence type="predicted"/>
<comment type="subcellular location">
    <subcellularLocation>
        <location evidence="1">Membrane</location>
    </subcellularLocation>
</comment>
<protein>
    <submittedName>
        <fullName evidence="7">Desaturase</fullName>
    </submittedName>
</protein>
<accession>A0A323UP89</accession>
<evidence type="ECO:0000256" key="4">
    <source>
        <dbReference type="ARBA" id="ARBA00023136"/>
    </source>
</evidence>
<evidence type="ECO:0000256" key="2">
    <source>
        <dbReference type="ARBA" id="ARBA00022692"/>
    </source>
</evidence>
<dbReference type="AlphaFoldDB" id="A0A323UP89"/>
<evidence type="ECO:0000256" key="1">
    <source>
        <dbReference type="ARBA" id="ARBA00004370"/>
    </source>
</evidence>
<dbReference type="PANTHER" id="PTHR11863">
    <property type="entry name" value="STEROL DESATURASE"/>
    <property type="match status" value="1"/>
</dbReference>
<keyword evidence="3 5" id="KW-1133">Transmembrane helix</keyword>
<evidence type="ECO:0000256" key="5">
    <source>
        <dbReference type="SAM" id="Phobius"/>
    </source>
</evidence>
<organism evidence="7 8">
    <name type="scientific">Parazoarcus communis SWub3 = DSM 12120</name>
    <dbReference type="NCBI Taxonomy" id="1121029"/>
    <lineage>
        <taxon>Bacteria</taxon>
        <taxon>Pseudomonadati</taxon>
        <taxon>Pseudomonadota</taxon>
        <taxon>Betaproteobacteria</taxon>
        <taxon>Rhodocyclales</taxon>
        <taxon>Zoogloeaceae</taxon>
        <taxon>Parazoarcus</taxon>
    </lineage>
</organism>
<keyword evidence="2 5" id="KW-0812">Transmembrane</keyword>
<feature type="transmembrane region" description="Helical" evidence="5">
    <location>
        <begin position="63"/>
        <end position="84"/>
    </location>
</feature>
<evidence type="ECO:0000256" key="3">
    <source>
        <dbReference type="ARBA" id="ARBA00022989"/>
    </source>
</evidence>
<dbReference type="InterPro" id="IPR006694">
    <property type="entry name" value="Fatty_acid_hydroxylase"/>
</dbReference>
<feature type="transmembrane region" description="Helical" evidence="5">
    <location>
        <begin position="169"/>
        <end position="187"/>
    </location>
</feature>
<keyword evidence="8" id="KW-1185">Reference proteome</keyword>
<dbReference type="Pfam" id="PF04116">
    <property type="entry name" value="FA_hydroxylase"/>
    <property type="match status" value="1"/>
</dbReference>
<evidence type="ECO:0000313" key="7">
    <source>
        <dbReference type="EMBL" id="PZA14782.1"/>
    </source>
</evidence>
<dbReference type="Proteomes" id="UP000248259">
    <property type="component" value="Unassembled WGS sequence"/>
</dbReference>
<gene>
    <name evidence="7" type="ORF">DNK49_20085</name>
</gene>
<evidence type="ECO:0000259" key="6">
    <source>
        <dbReference type="Pfam" id="PF04116"/>
    </source>
</evidence>